<reference evidence="1 2" key="1">
    <citation type="submission" date="2024-05" db="EMBL/GenBank/DDBJ databases">
        <title>De novo assembly of an allotetraploid wild potato.</title>
        <authorList>
            <person name="Hosaka A.J."/>
        </authorList>
    </citation>
    <scope>NUCLEOTIDE SEQUENCE [LARGE SCALE GENOMIC DNA]</scope>
    <source>
        <tissue evidence="1">Young leaves</tissue>
    </source>
</reference>
<dbReference type="EMBL" id="JBJKTR010000016">
    <property type="protein sequence ID" value="KAL3339802.1"/>
    <property type="molecule type" value="Genomic_DNA"/>
</dbReference>
<dbReference type="AlphaFoldDB" id="A0ABD2S851"/>
<evidence type="ECO:0000313" key="2">
    <source>
        <dbReference type="Proteomes" id="UP001627284"/>
    </source>
</evidence>
<gene>
    <name evidence="1" type="ORF">AABB24_028421</name>
</gene>
<keyword evidence="2" id="KW-1185">Reference proteome</keyword>
<accession>A0ABD2S851</accession>
<dbReference type="Proteomes" id="UP001627284">
    <property type="component" value="Unassembled WGS sequence"/>
</dbReference>
<proteinExistence type="predicted"/>
<sequence>MNSLGLSPFDSLLFLSSHLELVQKPILILSRSVHREVGWQVESCKQRLETEITGMRRNTGVRKQEIREKSRYACSYTLIYRKCIQKGDWAKTQEFAVKLAQ</sequence>
<evidence type="ECO:0000313" key="1">
    <source>
        <dbReference type="EMBL" id="KAL3339802.1"/>
    </source>
</evidence>
<comment type="caution">
    <text evidence="1">The sequence shown here is derived from an EMBL/GenBank/DDBJ whole genome shotgun (WGS) entry which is preliminary data.</text>
</comment>
<protein>
    <submittedName>
        <fullName evidence="1">Uncharacterized protein</fullName>
    </submittedName>
</protein>
<name>A0ABD2S851_9SOLN</name>
<organism evidence="1 2">
    <name type="scientific">Solanum stoloniferum</name>
    <dbReference type="NCBI Taxonomy" id="62892"/>
    <lineage>
        <taxon>Eukaryota</taxon>
        <taxon>Viridiplantae</taxon>
        <taxon>Streptophyta</taxon>
        <taxon>Embryophyta</taxon>
        <taxon>Tracheophyta</taxon>
        <taxon>Spermatophyta</taxon>
        <taxon>Magnoliopsida</taxon>
        <taxon>eudicotyledons</taxon>
        <taxon>Gunneridae</taxon>
        <taxon>Pentapetalae</taxon>
        <taxon>asterids</taxon>
        <taxon>lamiids</taxon>
        <taxon>Solanales</taxon>
        <taxon>Solanaceae</taxon>
        <taxon>Solanoideae</taxon>
        <taxon>Solaneae</taxon>
        <taxon>Solanum</taxon>
    </lineage>
</organism>